<gene>
    <name evidence="3" type="ORF">GF068_15965</name>
</gene>
<evidence type="ECO:0008006" key="5">
    <source>
        <dbReference type="Google" id="ProtNLM"/>
    </source>
</evidence>
<dbReference type="AlphaFoldDB" id="A0A6N7PNZ9"/>
<feature type="signal peptide" evidence="2">
    <location>
        <begin position="1"/>
        <end position="29"/>
    </location>
</feature>
<dbReference type="Proteomes" id="UP000440224">
    <property type="component" value="Unassembled WGS sequence"/>
</dbReference>
<protein>
    <recommendedName>
        <fullName evidence="5">Kazal-like domain-containing protein</fullName>
    </recommendedName>
</protein>
<evidence type="ECO:0000256" key="1">
    <source>
        <dbReference type="SAM" id="MobiDB-lite"/>
    </source>
</evidence>
<feature type="compositionally biased region" description="Low complexity" evidence="1">
    <location>
        <begin position="39"/>
        <end position="50"/>
    </location>
</feature>
<reference evidence="3 4" key="1">
    <citation type="submission" date="2019-10" db="EMBL/GenBank/DDBJ databases">
        <title>A soil myxobacterium in the family Polyangiaceae.</title>
        <authorList>
            <person name="Li Y."/>
            <person name="Wang J."/>
        </authorList>
    </citation>
    <scope>NUCLEOTIDE SEQUENCE [LARGE SCALE GENOMIC DNA]</scope>
    <source>
        <strain evidence="3 4">DSM 14734</strain>
    </source>
</reference>
<dbReference type="PROSITE" id="PS51257">
    <property type="entry name" value="PROKAR_LIPOPROTEIN"/>
    <property type="match status" value="1"/>
</dbReference>
<evidence type="ECO:0000256" key="2">
    <source>
        <dbReference type="SAM" id="SignalP"/>
    </source>
</evidence>
<keyword evidence="4" id="KW-1185">Reference proteome</keyword>
<feature type="region of interest" description="Disordered" evidence="1">
    <location>
        <begin position="23"/>
        <end position="50"/>
    </location>
</feature>
<feature type="chain" id="PRO_5027048760" description="Kazal-like domain-containing protein" evidence="2">
    <location>
        <begin position="30"/>
        <end position="293"/>
    </location>
</feature>
<dbReference type="EMBL" id="WJIE01000004">
    <property type="protein sequence ID" value="MRG93397.1"/>
    <property type="molecule type" value="Genomic_DNA"/>
</dbReference>
<name>A0A6N7PNZ9_9BACT</name>
<sequence>MRASKTLPFAAAALALALGACSKSEPQPAAEPKKDAPEAKPATTAAGPTTGAVATAPAAAATPAAIATALPAGRSAIPTLAEWNSQQKEVTVKGSSALSCETKVVREYLRVSCRGKNDTGGTPTNVVVKKGGHGEAFTYVGAGVTSLVVPFVEGIDFAADFSWTDKSHTLSVAWPRGSARPVVVGVFEGAKSPLDASFDKALADKACQCHKQVTGKANCDDLLGVNADCARTYPNDCASFLECSRGEPGVWPRCQAGFLNGPFGFCYKQCDPSKSECGPDESCQGDSKYAICL</sequence>
<evidence type="ECO:0000313" key="4">
    <source>
        <dbReference type="Proteomes" id="UP000440224"/>
    </source>
</evidence>
<keyword evidence="2" id="KW-0732">Signal</keyword>
<comment type="caution">
    <text evidence="3">The sequence shown here is derived from an EMBL/GenBank/DDBJ whole genome shotgun (WGS) entry which is preliminary data.</text>
</comment>
<evidence type="ECO:0000313" key="3">
    <source>
        <dbReference type="EMBL" id="MRG93397.1"/>
    </source>
</evidence>
<organism evidence="3 4">
    <name type="scientific">Polyangium spumosum</name>
    <dbReference type="NCBI Taxonomy" id="889282"/>
    <lineage>
        <taxon>Bacteria</taxon>
        <taxon>Pseudomonadati</taxon>
        <taxon>Myxococcota</taxon>
        <taxon>Polyangia</taxon>
        <taxon>Polyangiales</taxon>
        <taxon>Polyangiaceae</taxon>
        <taxon>Polyangium</taxon>
    </lineage>
</organism>
<accession>A0A6N7PNZ9</accession>
<dbReference type="RefSeq" id="WP_153820233.1">
    <property type="nucleotide sequence ID" value="NZ_WJIE01000004.1"/>
</dbReference>
<dbReference type="OrthoDB" id="5496545at2"/>
<proteinExistence type="predicted"/>